<sequence length="123" mass="13079">MTNRLANVWRAAARLIACAASAALLAHALPAAAAKRIIVIGNMQFHPSTVVVERGDKLVWVNRDLVPHTATAAGMFDSAAIAQGGSWSYRASTPGRYAYGCSLHPGMKAVLIVEKKRGRPASR</sequence>
<dbReference type="Pfam" id="PF13473">
    <property type="entry name" value="Cupredoxin_1"/>
    <property type="match status" value="1"/>
</dbReference>
<dbReference type="InterPro" id="IPR035668">
    <property type="entry name" value="Amicyanin"/>
</dbReference>
<dbReference type="PANTHER" id="PTHR36507:SF1">
    <property type="entry name" value="BLL1555 PROTEIN"/>
    <property type="match status" value="1"/>
</dbReference>
<feature type="domain" description="EfeO-type cupredoxin-like" evidence="3">
    <location>
        <begin position="16"/>
        <end position="113"/>
    </location>
</feature>
<keyword evidence="2" id="KW-0732">Signal</keyword>
<keyword evidence="5" id="KW-1185">Reference proteome</keyword>
<gene>
    <name evidence="4" type="ORF">C0Z18_29635</name>
</gene>
<dbReference type="OrthoDB" id="9757546at2"/>
<dbReference type="CDD" id="cd13921">
    <property type="entry name" value="Amicyanin"/>
    <property type="match status" value="1"/>
</dbReference>
<dbReference type="RefSeq" id="WP_102649002.1">
    <property type="nucleotide sequence ID" value="NZ_PNYA01000038.1"/>
</dbReference>
<dbReference type="SUPFAM" id="SSF49503">
    <property type="entry name" value="Cupredoxins"/>
    <property type="match status" value="1"/>
</dbReference>
<dbReference type="GO" id="GO:0042597">
    <property type="term" value="C:periplasmic space"/>
    <property type="evidence" value="ECO:0007669"/>
    <property type="project" value="UniProtKB-SubCell"/>
</dbReference>
<proteinExistence type="predicted"/>
<accession>A0A2N7VCU8</accession>
<evidence type="ECO:0000313" key="5">
    <source>
        <dbReference type="Proteomes" id="UP000235616"/>
    </source>
</evidence>
<evidence type="ECO:0000256" key="2">
    <source>
        <dbReference type="SAM" id="SignalP"/>
    </source>
</evidence>
<dbReference type="InterPro" id="IPR028096">
    <property type="entry name" value="EfeO_Cupredoxin"/>
</dbReference>
<evidence type="ECO:0000256" key="1">
    <source>
        <dbReference type="ARBA" id="ARBA00004418"/>
    </source>
</evidence>
<dbReference type="InterPro" id="IPR008972">
    <property type="entry name" value="Cupredoxin"/>
</dbReference>
<protein>
    <recommendedName>
        <fullName evidence="3">EfeO-type cupredoxin-like domain-containing protein</fullName>
    </recommendedName>
</protein>
<comment type="subcellular location">
    <subcellularLocation>
        <location evidence="1">Periplasm</location>
    </subcellularLocation>
</comment>
<organism evidence="4 5">
    <name type="scientific">Trinickia dabaoshanensis</name>
    <dbReference type="NCBI Taxonomy" id="564714"/>
    <lineage>
        <taxon>Bacteria</taxon>
        <taxon>Pseudomonadati</taxon>
        <taxon>Pseudomonadota</taxon>
        <taxon>Betaproteobacteria</taxon>
        <taxon>Burkholderiales</taxon>
        <taxon>Burkholderiaceae</taxon>
        <taxon>Trinickia</taxon>
    </lineage>
</organism>
<dbReference type="AlphaFoldDB" id="A0A2N7VCU8"/>
<dbReference type="InterPro" id="IPR052721">
    <property type="entry name" value="ET_Amicyanin"/>
</dbReference>
<name>A0A2N7VCU8_9BURK</name>
<evidence type="ECO:0000313" key="4">
    <source>
        <dbReference type="EMBL" id="PMS14914.1"/>
    </source>
</evidence>
<reference evidence="4 5" key="1">
    <citation type="submission" date="2018-01" db="EMBL/GenBank/DDBJ databases">
        <title>Whole genome analyses suggest that Burkholderia sensu lato contains two further novel genera in the rhizoxinica-symbiotica group Mycetohabitans gen. nov., and Trinickia gen. nov.: implications for the evolution of diazotrophy and nodulation in the Burkholderiaceae.</title>
        <authorList>
            <person name="Estrada-de los Santos P."/>
            <person name="Palmer M."/>
            <person name="Chavez-Ramirez B."/>
            <person name="Beukes C."/>
            <person name="Steenkamp E.T."/>
            <person name="Hirsch A.M."/>
            <person name="Manyaka P."/>
            <person name="Maluk M."/>
            <person name="Lafos M."/>
            <person name="Crook M."/>
            <person name="Gross E."/>
            <person name="Simon M.F."/>
            <person name="Bueno dos Reis Junior F."/>
            <person name="Poole P.S."/>
            <person name="Venter S.N."/>
            <person name="James E.K."/>
        </authorList>
    </citation>
    <scope>NUCLEOTIDE SEQUENCE [LARGE SCALE GENOMIC DNA]</scope>
    <source>
        <strain evidence="4 5">GIMN1.004</strain>
    </source>
</reference>
<feature type="chain" id="PRO_5014847410" description="EfeO-type cupredoxin-like domain-containing protein" evidence="2">
    <location>
        <begin position="34"/>
        <end position="123"/>
    </location>
</feature>
<dbReference type="Proteomes" id="UP000235616">
    <property type="component" value="Unassembled WGS sequence"/>
</dbReference>
<dbReference type="EMBL" id="PNYA01000038">
    <property type="protein sequence ID" value="PMS14914.1"/>
    <property type="molecule type" value="Genomic_DNA"/>
</dbReference>
<evidence type="ECO:0000259" key="3">
    <source>
        <dbReference type="Pfam" id="PF13473"/>
    </source>
</evidence>
<comment type="caution">
    <text evidence="4">The sequence shown here is derived from an EMBL/GenBank/DDBJ whole genome shotgun (WGS) entry which is preliminary data.</text>
</comment>
<feature type="signal peptide" evidence="2">
    <location>
        <begin position="1"/>
        <end position="33"/>
    </location>
</feature>
<dbReference type="PANTHER" id="PTHR36507">
    <property type="entry name" value="BLL1555 PROTEIN"/>
    <property type="match status" value="1"/>
</dbReference>
<dbReference type="Gene3D" id="2.60.40.420">
    <property type="entry name" value="Cupredoxins - blue copper proteins"/>
    <property type="match status" value="1"/>
</dbReference>